<reference evidence="2" key="2">
    <citation type="submission" date="2020-09" db="EMBL/GenBank/DDBJ databases">
        <authorList>
            <person name="Sun Q."/>
            <person name="Zhou Y."/>
        </authorList>
    </citation>
    <scope>NUCLEOTIDE SEQUENCE</scope>
    <source>
        <strain evidence="2">CGMCC 1.12426</strain>
    </source>
</reference>
<gene>
    <name evidence="2" type="ORF">GCM10011316_04490</name>
</gene>
<feature type="region of interest" description="Disordered" evidence="1">
    <location>
        <begin position="56"/>
        <end position="120"/>
    </location>
</feature>
<organism evidence="2 3">
    <name type="scientific">Roseibium aquae</name>
    <dbReference type="NCBI Taxonomy" id="1323746"/>
    <lineage>
        <taxon>Bacteria</taxon>
        <taxon>Pseudomonadati</taxon>
        <taxon>Pseudomonadota</taxon>
        <taxon>Alphaproteobacteria</taxon>
        <taxon>Hyphomicrobiales</taxon>
        <taxon>Stappiaceae</taxon>
        <taxon>Roseibium</taxon>
    </lineage>
</organism>
<evidence type="ECO:0000256" key="1">
    <source>
        <dbReference type="SAM" id="MobiDB-lite"/>
    </source>
</evidence>
<comment type="caution">
    <text evidence="2">The sequence shown here is derived from an EMBL/GenBank/DDBJ whole genome shotgun (WGS) entry which is preliminary data.</text>
</comment>
<accession>A0A916WWJ9</accession>
<feature type="compositionally biased region" description="Low complexity" evidence="1">
    <location>
        <begin position="71"/>
        <end position="81"/>
    </location>
</feature>
<dbReference type="RefSeq" id="WP_150494005.1">
    <property type="nucleotide sequence ID" value="NZ_BMFA01000001.1"/>
</dbReference>
<name>A0A916WWJ9_9HYPH</name>
<evidence type="ECO:0000313" key="3">
    <source>
        <dbReference type="Proteomes" id="UP000605148"/>
    </source>
</evidence>
<dbReference type="EMBL" id="BMFA01000001">
    <property type="protein sequence ID" value="GGB35464.1"/>
    <property type="molecule type" value="Genomic_DNA"/>
</dbReference>
<reference evidence="2" key="1">
    <citation type="journal article" date="2014" name="Int. J. Syst. Evol. Microbiol.">
        <title>Complete genome sequence of Corynebacterium casei LMG S-19264T (=DSM 44701T), isolated from a smear-ripened cheese.</title>
        <authorList>
            <consortium name="US DOE Joint Genome Institute (JGI-PGF)"/>
            <person name="Walter F."/>
            <person name="Albersmeier A."/>
            <person name="Kalinowski J."/>
            <person name="Ruckert C."/>
        </authorList>
    </citation>
    <scope>NUCLEOTIDE SEQUENCE</scope>
    <source>
        <strain evidence="2">CGMCC 1.12426</strain>
    </source>
</reference>
<dbReference type="AlphaFoldDB" id="A0A916WWJ9"/>
<protein>
    <submittedName>
        <fullName evidence="2">Uncharacterized protein</fullName>
    </submittedName>
</protein>
<sequence>MDARPSKSSIHLARYAAGRSCAHRRLIVRVTVAGLVALSVNGPVLAQTNTLRTLDQGPANLRLPDTREQLDQTQSRQQQDFTTREQQDARERQSDIDRRNQDAMRNTGPECEAGDPGCRR</sequence>
<proteinExistence type="predicted"/>
<evidence type="ECO:0000313" key="2">
    <source>
        <dbReference type="EMBL" id="GGB35464.1"/>
    </source>
</evidence>
<feature type="compositionally biased region" description="Basic and acidic residues" evidence="1">
    <location>
        <begin position="82"/>
        <end position="102"/>
    </location>
</feature>
<dbReference type="Proteomes" id="UP000605148">
    <property type="component" value="Unassembled WGS sequence"/>
</dbReference>
<keyword evidence="3" id="KW-1185">Reference proteome</keyword>